<dbReference type="PANTHER" id="PTHR43033">
    <property type="entry name" value="TRNA(ILE)-LYSIDINE SYNTHASE-RELATED"/>
    <property type="match status" value="1"/>
</dbReference>
<feature type="domain" description="tRNA(Ile)-lysidine/2-thiocytidine synthase N-terminal" evidence="7">
    <location>
        <begin position="10"/>
        <end position="164"/>
    </location>
</feature>
<keyword evidence="6" id="KW-0963">Cytoplasm</keyword>
<dbReference type="HAMAP" id="MF_01161">
    <property type="entry name" value="tRNA_Ile_lys_synt"/>
    <property type="match status" value="1"/>
</dbReference>
<dbReference type="EC" id="6.3.4.19" evidence="6"/>
<sequence>MHAAARYGSPASLSVATVDHGLRAGSTAEARSVGERAAALGLRHAVLTWEKPRRDGQIQAEARAARYRLLSAHAERVGAEILLTAHTLDDQAETVLMRLIAGSGPAGLAGMRAERRLTPNLRLLRPFLSIEKADLVSYCKAHSLSFVSDPSNGDERFARARLRRLMPALEGEGLTASRLARLAHRLARDDAALAATAAGLFKEVTRESEGEGVVVDGRRLAGEADALVLRVIDTALDAVASQLEGERVPRRLERLESLVLDAILPALARGDTIRRTLRGVIVSVGSSGRIRLTPAAPRRMR</sequence>
<dbReference type="InterPro" id="IPR011063">
    <property type="entry name" value="TilS/TtcA_N"/>
</dbReference>
<comment type="function">
    <text evidence="6">Ligates lysine onto the cytidine present at position 34 of the AUA codon-specific tRNA(Ile) that contains the anticodon CAU, in an ATP-dependent manner. Cytidine is converted to lysidine, thus changing the amino acid specificity of the tRNA from methionine to isoleucine.</text>
</comment>
<evidence type="ECO:0000256" key="3">
    <source>
        <dbReference type="ARBA" id="ARBA00022741"/>
    </source>
</evidence>
<keyword evidence="1 6" id="KW-0436">Ligase</keyword>
<evidence type="ECO:0000259" key="7">
    <source>
        <dbReference type="Pfam" id="PF01171"/>
    </source>
</evidence>
<evidence type="ECO:0000256" key="5">
    <source>
        <dbReference type="ARBA" id="ARBA00048539"/>
    </source>
</evidence>
<protein>
    <recommendedName>
        <fullName evidence="6">tRNA(Ile)-lysidine synthase</fullName>
        <ecNumber evidence="6">6.3.4.19</ecNumber>
    </recommendedName>
    <alternativeName>
        <fullName evidence="6">tRNA(Ile)-2-lysyl-cytidine synthase</fullName>
    </alternativeName>
    <alternativeName>
        <fullName evidence="6">tRNA(Ile)-lysidine synthetase</fullName>
    </alternativeName>
</protein>
<dbReference type="NCBIfam" id="TIGR02432">
    <property type="entry name" value="lysidine_TilS_N"/>
    <property type="match status" value="1"/>
</dbReference>
<keyword evidence="2 6" id="KW-0819">tRNA processing</keyword>
<comment type="caution">
    <text evidence="8">The sequence shown here is derived from an EMBL/GenBank/DDBJ whole genome shotgun (WGS) entry which is preliminary data.</text>
</comment>
<comment type="catalytic activity">
    <reaction evidence="5 6">
        <text>cytidine(34) in tRNA(Ile2) + L-lysine + ATP = lysidine(34) in tRNA(Ile2) + AMP + diphosphate + H(+)</text>
        <dbReference type="Rhea" id="RHEA:43744"/>
        <dbReference type="Rhea" id="RHEA-COMP:10625"/>
        <dbReference type="Rhea" id="RHEA-COMP:10670"/>
        <dbReference type="ChEBI" id="CHEBI:15378"/>
        <dbReference type="ChEBI" id="CHEBI:30616"/>
        <dbReference type="ChEBI" id="CHEBI:32551"/>
        <dbReference type="ChEBI" id="CHEBI:33019"/>
        <dbReference type="ChEBI" id="CHEBI:82748"/>
        <dbReference type="ChEBI" id="CHEBI:83665"/>
        <dbReference type="ChEBI" id="CHEBI:456215"/>
        <dbReference type="EC" id="6.3.4.19"/>
    </reaction>
</comment>
<evidence type="ECO:0000313" key="8">
    <source>
        <dbReference type="EMBL" id="GJE77585.1"/>
    </source>
</evidence>
<comment type="subcellular location">
    <subcellularLocation>
        <location evidence="6">Cytoplasm</location>
    </subcellularLocation>
</comment>
<dbReference type="Proteomes" id="UP001055093">
    <property type="component" value="Unassembled WGS sequence"/>
</dbReference>
<organism evidence="8 9">
    <name type="scientific">Methylorubrum suomiense</name>
    <dbReference type="NCBI Taxonomy" id="144191"/>
    <lineage>
        <taxon>Bacteria</taxon>
        <taxon>Pseudomonadati</taxon>
        <taxon>Pseudomonadota</taxon>
        <taxon>Alphaproteobacteria</taxon>
        <taxon>Hyphomicrobiales</taxon>
        <taxon>Methylobacteriaceae</taxon>
        <taxon>Methylorubrum</taxon>
    </lineage>
</organism>
<accession>A0ABQ4V007</accession>
<dbReference type="InterPro" id="IPR012094">
    <property type="entry name" value="tRNA_Ile_lys_synt"/>
</dbReference>
<keyword evidence="9" id="KW-1185">Reference proteome</keyword>
<evidence type="ECO:0000256" key="1">
    <source>
        <dbReference type="ARBA" id="ARBA00022598"/>
    </source>
</evidence>
<reference evidence="8" key="1">
    <citation type="journal article" date="2021" name="Front. Microbiol.">
        <title>Comprehensive Comparative Genomics and Phenotyping of Methylobacterium Species.</title>
        <authorList>
            <person name="Alessa O."/>
            <person name="Ogura Y."/>
            <person name="Fujitani Y."/>
            <person name="Takami H."/>
            <person name="Hayashi T."/>
            <person name="Sahin N."/>
            <person name="Tani A."/>
        </authorList>
    </citation>
    <scope>NUCLEOTIDE SEQUENCE</scope>
    <source>
        <strain evidence="8">DSM 14458</strain>
    </source>
</reference>
<keyword evidence="3" id="KW-0547">Nucleotide-binding</keyword>
<gene>
    <name evidence="6 8" type="primary">tilS</name>
    <name evidence="8" type="ORF">BGCPKDLD_4192</name>
</gene>
<evidence type="ECO:0000256" key="2">
    <source>
        <dbReference type="ARBA" id="ARBA00022694"/>
    </source>
</evidence>
<reference evidence="8" key="2">
    <citation type="submission" date="2021-08" db="EMBL/GenBank/DDBJ databases">
        <authorList>
            <person name="Tani A."/>
            <person name="Ola A."/>
            <person name="Ogura Y."/>
            <person name="Katsura K."/>
            <person name="Hayashi T."/>
        </authorList>
    </citation>
    <scope>NUCLEOTIDE SEQUENCE</scope>
    <source>
        <strain evidence="8">DSM 14458</strain>
    </source>
</reference>
<dbReference type="PANTHER" id="PTHR43033:SF1">
    <property type="entry name" value="TRNA(ILE)-LYSIDINE SYNTHASE-RELATED"/>
    <property type="match status" value="1"/>
</dbReference>
<dbReference type="SUPFAM" id="SSF52402">
    <property type="entry name" value="Adenine nucleotide alpha hydrolases-like"/>
    <property type="match status" value="1"/>
</dbReference>
<dbReference type="InterPro" id="IPR014729">
    <property type="entry name" value="Rossmann-like_a/b/a_fold"/>
</dbReference>
<dbReference type="Pfam" id="PF01171">
    <property type="entry name" value="ATP_bind_3"/>
    <property type="match status" value="1"/>
</dbReference>
<evidence type="ECO:0000313" key="9">
    <source>
        <dbReference type="Proteomes" id="UP001055093"/>
    </source>
</evidence>
<proteinExistence type="inferred from homology"/>
<dbReference type="InterPro" id="IPR012795">
    <property type="entry name" value="tRNA_Ile_lys_synt_N"/>
</dbReference>
<dbReference type="EMBL" id="BPRE01000015">
    <property type="protein sequence ID" value="GJE77585.1"/>
    <property type="molecule type" value="Genomic_DNA"/>
</dbReference>
<comment type="caution">
    <text evidence="6">Lacks conserved residue(s) required for the propagation of feature annotation.</text>
</comment>
<name>A0ABQ4V007_9HYPH</name>
<keyword evidence="4" id="KW-0067">ATP-binding</keyword>
<evidence type="ECO:0000256" key="4">
    <source>
        <dbReference type="ARBA" id="ARBA00022840"/>
    </source>
</evidence>
<dbReference type="CDD" id="cd01992">
    <property type="entry name" value="TilS_N"/>
    <property type="match status" value="1"/>
</dbReference>
<dbReference type="Gene3D" id="3.40.50.620">
    <property type="entry name" value="HUPs"/>
    <property type="match status" value="1"/>
</dbReference>
<comment type="similarity">
    <text evidence="6">Belongs to the tRNA(Ile)-lysidine synthase family.</text>
</comment>
<evidence type="ECO:0000256" key="6">
    <source>
        <dbReference type="HAMAP-Rule" id="MF_01161"/>
    </source>
</evidence>